<name>A0ABU9QR59_9BURK</name>
<organism evidence="2 3">
    <name type="scientific">Paraburkholderia sabiae</name>
    <dbReference type="NCBI Taxonomy" id="273251"/>
    <lineage>
        <taxon>Bacteria</taxon>
        <taxon>Pseudomonadati</taxon>
        <taxon>Pseudomonadota</taxon>
        <taxon>Betaproteobacteria</taxon>
        <taxon>Burkholderiales</taxon>
        <taxon>Burkholderiaceae</taxon>
        <taxon>Paraburkholderia</taxon>
    </lineage>
</organism>
<feature type="compositionally biased region" description="Basic residues" evidence="1">
    <location>
        <begin position="63"/>
        <end position="72"/>
    </location>
</feature>
<gene>
    <name evidence="2" type="ORF">V4C55_40335</name>
</gene>
<reference evidence="2 3" key="1">
    <citation type="submission" date="2024-01" db="EMBL/GenBank/DDBJ databases">
        <title>The diversity of rhizobia nodulating Mimosa spp. in eleven states of Brazil covering several biomes is determined by host plant, location, and edaphic factors.</title>
        <authorList>
            <person name="Rouws L."/>
            <person name="Barauna A."/>
            <person name="Beukes C."/>
            <person name="De Faria S.M."/>
            <person name="Gross E."/>
            <person name="Dos Reis Junior F.B."/>
            <person name="Simon M."/>
            <person name="Maluk M."/>
            <person name="Odee D.W."/>
            <person name="Kenicer G."/>
            <person name="Young J.P.W."/>
            <person name="Reis V.M."/>
            <person name="Zilli J."/>
            <person name="James E.K."/>
        </authorList>
    </citation>
    <scope>NUCLEOTIDE SEQUENCE [LARGE SCALE GENOMIC DNA]</scope>
    <source>
        <strain evidence="2 3">JPY77</strain>
    </source>
</reference>
<keyword evidence="3" id="KW-1185">Reference proteome</keyword>
<evidence type="ECO:0000313" key="3">
    <source>
        <dbReference type="Proteomes" id="UP001494588"/>
    </source>
</evidence>
<sequence length="88" mass="9796">MTNRPRKTLQSPAPTLPMLLMELEASLPSLMTQPASISTALARVCRGLERVGAPMRQREMRQRKPRAPRTARAKAVSVDMPMSLPLFP</sequence>
<protein>
    <submittedName>
        <fullName evidence="2">Uncharacterized protein</fullName>
    </submittedName>
</protein>
<evidence type="ECO:0000256" key="1">
    <source>
        <dbReference type="SAM" id="MobiDB-lite"/>
    </source>
</evidence>
<feature type="region of interest" description="Disordered" evidence="1">
    <location>
        <begin position="53"/>
        <end position="76"/>
    </location>
</feature>
<comment type="caution">
    <text evidence="2">The sequence shown here is derived from an EMBL/GenBank/DDBJ whole genome shotgun (WGS) entry which is preliminary data.</text>
</comment>
<dbReference type="Proteomes" id="UP001494588">
    <property type="component" value="Unassembled WGS sequence"/>
</dbReference>
<evidence type="ECO:0000313" key="2">
    <source>
        <dbReference type="EMBL" id="MEM5291965.1"/>
    </source>
</evidence>
<accession>A0ABU9QR59</accession>
<dbReference type="EMBL" id="JAZHGC010000065">
    <property type="protein sequence ID" value="MEM5291965.1"/>
    <property type="molecule type" value="Genomic_DNA"/>
</dbReference>
<proteinExistence type="predicted"/>
<dbReference type="RefSeq" id="WP_201660505.1">
    <property type="nucleotide sequence ID" value="NZ_CAJHCS010000040.1"/>
</dbReference>